<evidence type="ECO:0000256" key="3">
    <source>
        <dbReference type="ARBA" id="ARBA00022833"/>
    </source>
</evidence>
<evidence type="ECO:0000256" key="1">
    <source>
        <dbReference type="ARBA" id="ARBA00005495"/>
    </source>
</evidence>
<reference evidence="5" key="1">
    <citation type="journal article" date="2015" name="Nature">
        <title>Complex archaea that bridge the gap between prokaryotes and eukaryotes.</title>
        <authorList>
            <person name="Spang A."/>
            <person name="Saw J.H."/>
            <person name="Jorgensen S.L."/>
            <person name="Zaremba-Niedzwiedzka K."/>
            <person name="Martijn J."/>
            <person name="Lind A.E."/>
            <person name="van Eijk R."/>
            <person name="Schleper C."/>
            <person name="Guy L."/>
            <person name="Ettema T.J."/>
        </authorList>
    </citation>
    <scope>NUCLEOTIDE SEQUENCE</scope>
</reference>
<keyword evidence="2" id="KW-0479">Metal-binding</keyword>
<evidence type="ECO:0000256" key="2">
    <source>
        <dbReference type="ARBA" id="ARBA00022723"/>
    </source>
</evidence>
<evidence type="ECO:0000259" key="4">
    <source>
        <dbReference type="PROSITE" id="PS51891"/>
    </source>
</evidence>
<dbReference type="AlphaFoldDB" id="A0A0F9V5D3"/>
<dbReference type="PANTHER" id="PTHR28620">
    <property type="entry name" value="CENTROMERE PROTEIN V"/>
    <property type="match status" value="1"/>
</dbReference>
<proteinExistence type="inferred from homology"/>
<comment type="similarity">
    <text evidence="1">Belongs to the Gfa family.</text>
</comment>
<dbReference type="PROSITE" id="PS51891">
    <property type="entry name" value="CENP_V_GFA"/>
    <property type="match status" value="1"/>
</dbReference>
<comment type="caution">
    <text evidence="5">The sequence shown here is derived from an EMBL/GenBank/DDBJ whole genome shotgun (WGS) entry which is preliminary data.</text>
</comment>
<dbReference type="InterPro" id="IPR006913">
    <property type="entry name" value="CENP-V/GFA"/>
</dbReference>
<evidence type="ECO:0000313" key="5">
    <source>
        <dbReference type="EMBL" id="KKN99209.1"/>
    </source>
</evidence>
<dbReference type="GO" id="GO:0046872">
    <property type="term" value="F:metal ion binding"/>
    <property type="evidence" value="ECO:0007669"/>
    <property type="project" value="UniProtKB-KW"/>
</dbReference>
<keyword evidence="3" id="KW-0862">Zinc</keyword>
<dbReference type="Pfam" id="PF04828">
    <property type="entry name" value="GFA"/>
    <property type="match status" value="1"/>
</dbReference>
<dbReference type="PANTHER" id="PTHR28620:SF1">
    <property type="entry name" value="CENP-V_GFA DOMAIN-CONTAINING PROTEIN"/>
    <property type="match status" value="1"/>
</dbReference>
<protein>
    <recommendedName>
        <fullName evidence="4">CENP-V/GFA domain-containing protein</fullName>
    </recommendedName>
</protein>
<dbReference type="EMBL" id="LAZR01000048">
    <property type="protein sequence ID" value="KKN99209.1"/>
    <property type="molecule type" value="Genomic_DNA"/>
</dbReference>
<dbReference type="InterPro" id="IPR052355">
    <property type="entry name" value="CENP-V-like"/>
</dbReference>
<dbReference type="Gene3D" id="2.170.150.70">
    <property type="match status" value="1"/>
</dbReference>
<organism evidence="5">
    <name type="scientific">marine sediment metagenome</name>
    <dbReference type="NCBI Taxonomy" id="412755"/>
    <lineage>
        <taxon>unclassified sequences</taxon>
        <taxon>metagenomes</taxon>
        <taxon>ecological metagenomes</taxon>
    </lineage>
</organism>
<dbReference type="GO" id="GO:0016846">
    <property type="term" value="F:carbon-sulfur lyase activity"/>
    <property type="evidence" value="ECO:0007669"/>
    <property type="project" value="InterPro"/>
</dbReference>
<gene>
    <name evidence="5" type="ORF">LCGC14_0140020</name>
</gene>
<dbReference type="InterPro" id="IPR011057">
    <property type="entry name" value="Mss4-like_sf"/>
</dbReference>
<name>A0A0F9V5D3_9ZZZZ</name>
<sequence length="136" mass="15353">MIKRIGDTNIREYHPLSCHCGAVQMEMHLPDGVVDPKRCDCSLCRRRGAIMGTSKLACIRILKGEEKLGLYQFNTRVAKHYFCTVCGIYTHHQRRSNPAEYGYNIACLEGVNPFELDDVVVMDGINHPSDRKPVSA</sequence>
<dbReference type="SUPFAM" id="SSF51316">
    <property type="entry name" value="Mss4-like"/>
    <property type="match status" value="1"/>
</dbReference>
<accession>A0A0F9V5D3</accession>
<feature type="domain" description="CENP-V/GFA" evidence="4">
    <location>
        <begin position="13"/>
        <end position="130"/>
    </location>
</feature>